<dbReference type="AlphaFoldDB" id="A0A2C9D9I4"/>
<keyword evidence="1" id="KW-0732">Signal</keyword>
<evidence type="ECO:0000313" key="3">
    <source>
        <dbReference type="Proteomes" id="UP000223606"/>
    </source>
</evidence>
<reference evidence="3" key="1">
    <citation type="submission" date="2017-09" db="EMBL/GenBank/DDBJ databases">
        <title>Genome sequence of Nannocystis excedens DSM 71.</title>
        <authorList>
            <person name="Blom J."/>
        </authorList>
    </citation>
    <scope>NUCLEOTIDE SEQUENCE [LARGE SCALE GENOMIC DNA]</scope>
    <source>
        <strain evidence="3">type strain: E19</strain>
    </source>
</reference>
<dbReference type="KEGG" id="hdi:HDIA_3352"/>
<sequence length="330" mass="35935">MSFHSRVFGAFALLAAFAAPACAQTVPQSDLMSRNVTVMVFSDDADEDTIPRDNRIFNRVIARIQESLNLRGFQVFDETAVTMGYTEAHRIRRTDAEFLEIARSATPKINVAVIFQIYASVIKGDYAPLARPKVRIAGRMLNVQSGQFIGSFEVKEFPLQPLPRSCEDRDCLLENIGDYAGDLGNALAETLADKLAGFVIPSSPAIVGDAGGAPFADNSGPALQVAPAQPATANTAGNGCVGMPDTFIIRFKEFEDAQINQFESLLASFGCYTHHATIRSMRGLVEFTYDTSSGDARLSRNLRLLLDYANTKGTVSQTGNVFEVTQVRTR</sequence>
<feature type="chain" id="PRO_5012361226" evidence="1">
    <location>
        <begin position="24"/>
        <end position="330"/>
    </location>
</feature>
<dbReference type="Proteomes" id="UP000223606">
    <property type="component" value="Chromosome 1"/>
</dbReference>
<feature type="signal peptide" evidence="1">
    <location>
        <begin position="1"/>
        <end position="23"/>
    </location>
</feature>
<evidence type="ECO:0000256" key="1">
    <source>
        <dbReference type="SAM" id="SignalP"/>
    </source>
</evidence>
<name>A0A2C9D9I4_9HYPH</name>
<dbReference type="OrthoDB" id="5446097at2"/>
<organism evidence="2 3">
    <name type="scientific">Hartmannibacter diazotrophicus</name>
    <dbReference type="NCBI Taxonomy" id="1482074"/>
    <lineage>
        <taxon>Bacteria</taxon>
        <taxon>Pseudomonadati</taxon>
        <taxon>Pseudomonadota</taxon>
        <taxon>Alphaproteobacteria</taxon>
        <taxon>Hyphomicrobiales</taxon>
        <taxon>Pleomorphomonadaceae</taxon>
        <taxon>Hartmannibacter</taxon>
    </lineage>
</organism>
<accession>A0A2C9D9I4</accession>
<dbReference type="RefSeq" id="WP_099557222.1">
    <property type="nucleotide sequence ID" value="NZ_LT960614.1"/>
</dbReference>
<dbReference type="EMBL" id="LT960614">
    <property type="protein sequence ID" value="SON56893.1"/>
    <property type="molecule type" value="Genomic_DNA"/>
</dbReference>
<keyword evidence="3" id="KW-1185">Reference proteome</keyword>
<evidence type="ECO:0000313" key="2">
    <source>
        <dbReference type="EMBL" id="SON56893.1"/>
    </source>
</evidence>
<protein>
    <submittedName>
        <fullName evidence="2">Uncharacterized protein</fullName>
    </submittedName>
</protein>
<gene>
    <name evidence="2" type="ORF">HDIA_3352</name>
</gene>
<proteinExistence type="predicted"/>